<evidence type="ECO:0000256" key="10">
    <source>
        <dbReference type="RuleBase" id="RU000520"/>
    </source>
</evidence>
<dbReference type="NCBIfam" id="NF002223">
    <property type="entry name" value="PRK01117.1"/>
    <property type="match status" value="1"/>
</dbReference>
<dbReference type="InterPro" id="IPR042111">
    <property type="entry name" value="Adenylosuccinate_synth_dom3"/>
</dbReference>
<evidence type="ECO:0000256" key="5">
    <source>
        <dbReference type="ARBA" id="ARBA00022755"/>
    </source>
</evidence>
<dbReference type="PROSITE" id="PS00513">
    <property type="entry name" value="ADENYLOSUCCIN_SYN_2"/>
    <property type="match status" value="1"/>
</dbReference>
<feature type="binding site" evidence="8">
    <location>
        <begin position="330"/>
        <end position="332"/>
    </location>
    <ligand>
        <name>GTP</name>
        <dbReference type="ChEBI" id="CHEBI:37565"/>
    </ligand>
</feature>
<proteinExistence type="inferred from homology"/>
<dbReference type="EC" id="6.3.4.4" evidence="8 10"/>
<evidence type="ECO:0000256" key="7">
    <source>
        <dbReference type="ARBA" id="ARBA00023134"/>
    </source>
</evidence>
<keyword evidence="4 8" id="KW-0547">Nucleotide-binding</keyword>
<dbReference type="Gene3D" id="3.90.170.10">
    <property type="entry name" value="Adenylosuccinate Synthetase, subunit A, domain 3"/>
    <property type="match status" value="1"/>
</dbReference>
<feature type="active site" description="Proton acceptor" evidence="8">
    <location>
        <position position="14"/>
    </location>
</feature>
<dbReference type="Pfam" id="PF00709">
    <property type="entry name" value="Adenylsucc_synt"/>
    <property type="match status" value="1"/>
</dbReference>
<feature type="binding site" evidence="8">
    <location>
        <position position="143"/>
    </location>
    <ligand>
        <name>IMP</name>
        <dbReference type="ChEBI" id="CHEBI:58053"/>
        <note>ligand shared between dimeric partners</note>
    </ligand>
</feature>
<feature type="active site" description="Proton donor" evidence="8">
    <location>
        <position position="42"/>
    </location>
</feature>
<keyword evidence="5 8" id="KW-0658">Purine biosynthesis</keyword>
<feature type="binding site" description="in other chain" evidence="8">
    <location>
        <position position="223"/>
    </location>
    <ligand>
        <name>IMP</name>
        <dbReference type="ChEBI" id="CHEBI:58053"/>
        <note>ligand shared between dimeric partners</note>
    </ligand>
</feature>
<feature type="binding site" description="in other chain" evidence="8">
    <location>
        <position position="129"/>
    </location>
    <ligand>
        <name>IMP</name>
        <dbReference type="ChEBI" id="CHEBI:58053"/>
        <note>ligand shared between dimeric partners</note>
    </ligand>
</feature>
<comment type="cofactor">
    <cofactor evidence="8">
        <name>Mg(2+)</name>
        <dbReference type="ChEBI" id="CHEBI:18420"/>
    </cofactor>
    <text evidence="8">Binds 1 Mg(2+) ion per subunit.</text>
</comment>
<feature type="binding site" description="in other chain" evidence="8">
    <location>
        <begin position="14"/>
        <end position="17"/>
    </location>
    <ligand>
        <name>IMP</name>
        <dbReference type="ChEBI" id="CHEBI:58053"/>
        <note>ligand shared between dimeric partners</note>
    </ligand>
</feature>
<dbReference type="SUPFAM" id="SSF52540">
    <property type="entry name" value="P-loop containing nucleoside triphosphate hydrolases"/>
    <property type="match status" value="1"/>
</dbReference>
<keyword evidence="3 8" id="KW-0479">Metal-binding</keyword>
<dbReference type="CDD" id="cd03108">
    <property type="entry name" value="AdSS"/>
    <property type="match status" value="1"/>
</dbReference>
<feature type="binding site" description="in other chain" evidence="8">
    <location>
        <begin position="39"/>
        <end position="42"/>
    </location>
    <ligand>
        <name>IMP</name>
        <dbReference type="ChEBI" id="CHEBI:58053"/>
        <note>ligand shared between dimeric partners</note>
    </ligand>
</feature>
<evidence type="ECO:0000256" key="4">
    <source>
        <dbReference type="ARBA" id="ARBA00022741"/>
    </source>
</evidence>
<evidence type="ECO:0000313" key="12">
    <source>
        <dbReference type="Proteomes" id="UP001171111"/>
    </source>
</evidence>
<dbReference type="InterPro" id="IPR042109">
    <property type="entry name" value="Adenylosuccinate_synth_dom1"/>
</dbReference>
<feature type="binding site" evidence="8">
    <location>
        <position position="304"/>
    </location>
    <ligand>
        <name>GTP</name>
        <dbReference type="ChEBI" id="CHEBI:37565"/>
    </ligand>
</feature>
<dbReference type="Proteomes" id="UP001171111">
    <property type="component" value="Unassembled WGS sequence"/>
</dbReference>
<feature type="binding site" evidence="8">
    <location>
        <begin position="408"/>
        <end position="410"/>
    </location>
    <ligand>
        <name>GTP</name>
        <dbReference type="ChEBI" id="CHEBI:37565"/>
    </ligand>
</feature>
<evidence type="ECO:0000256" key="1">
    <source>
        <dbReference type="ARBA" id="ARBA00011738"/>
    </source>
</evidence>
<feature type="binding site" description="in other chain" evidence="8">
    <location>
        <position position="238"/>
    </location>
    <ligand>
        <name>IMP</name>
        <dbReference type="ChEBI" id="CHEBI:58053"/>
        <note>ligand shared between dimeric partners</note>
    </ligand>
</feature>
<keyword evidence="8" id="KW-0963">Cytoplasm</keyword>
<dbReference type="InterPro" id="IPR033128">
    <property type="entry name" value="Adenylosuccin_syn_Lys_AS"/>
</dbReference>
<feature type="binding site" evidence="8">
    <location>
        <position position="41"/>
    </location>
    <ligand>
        <name>Mg(2+)</name>
        <dbReference type="ChEBI" id="CHEBI:18420"/>
    </ligand>
</feature>
<evidence type="ECO:0000256" key="3">
    <source>
        <dbReference type="ARBA" id="ARBA00022723"/>
    </source>
</evidence>
<dbReference type="InterPro" id="IPR042110">
    <property type="entry name" value="Adenylosuccinate_synth_dom2"/>
</dbReference>
<feature type="binding site" evidence="8">
    <location>
        <position position="14"/>
    </location>
    <ligand>
        <name>Mg(2+)</name>
        <dbReference type="ChEBI" id="CHEBI:18420"/>
    </ligand>
</feature>
<evidence type="ECO:0000256" key="2">
    <source>
        <dbReference type="ARBA" id="ARBA00022598"/>
    </source>
</evidence>
<dbReference type="Gene3D" id="1.10.300.10">
    <property type="entry name" value="Adenylosuccinate Synthetase, subunit A, domain 2"/>
    <property type="match status" value="1"/>
</dbReference>
<feature type="binding site" evidence="8">
    <location>
        <begin position="298"/>
        <end position="304"/>
    </location>
    <ligand>
        <name>substrate</name>
    </ligand>
</feature>
<dbReference type="PANTHER" id="PTHR11846:SF0">
    <property type="entry name" value="ADENYLOSUCCINATE SYNTHETASE"/>
    <property type="match status" value="1"/>
</dbReference>
<protein>
    <recommendedName>
        <fullName evidence="8 10">Adenylosuccinate synthetase</fullName>
        <shortName evidence="8">AMPSase</shortName>
        <shortName evidence="8">AdSS</shortName>
        <ecNumber evidence="8 10">6.3.4.4</ecNumber>
    </recommendedName>
    <alternativeName>
        <fullName evidence="8">IMP--aspartate ligase</fullName>
    </alternativeName>
</protein>
<comment type="catalytic activity">
    <reaction evidence="8 10">
        <text>IMP + L-aspartate + GTP = N(6)-(1,2-dicarboxyethyl)-AMP + GDP + phosphate + 2 H(+)</text>
        <dbReference type="Rhea" id="RHEA:15753"/>
        <dbReference type="ChEBI" id="CHEBI:15378"/>
        <dbReference type="ChEBI" id="CHEBI:29991"/>
        <dbReference type="ChEBI" id="CHEBI:37565"/>
        <dbReference type="ChEBI" id="CHEBI:43474"/>
        <dbReference type="ChEBI" id="CHEBI:57567"/>
        <dbReference type="ChEBI" id="CHEBI:58053"/>
        <dbReference type="ChEBI" id="CHEBI:58189"/>
        <dbReference type="EC" id="6.3.4.4"/>
    </reaction>
</comment>
<feature type="binding site" evidence="8">
    <location>
        <begin position="13"/>
        <end position="19"/>
    </location>
    <ligand>
        <name>GTP</name>
        <dbReference type="ChEBI" id="CHEBI:37565"/>
    </ligand>
</feature>
<name>A0ABT8T9I2_9BACT</name>
<dbReference type="SMART" id="SM00788">
    <property type="entry name" value="Adenylsucc_synt"/>
    <property type="match status" value="1"/>
</dbReference>
<gene>
    <name evidence="8" type="primary">purA</name>
    <name evidence="11" type="ORF">Q2362_02275</name>
</gene>
<keyword evidence="2 8" id="KW-0436">Ligase</keyword>
<comment type="function">
    <text evidence="8">Plays an important role in the de novo pathway of purine nucleotide biosynthesis. Catalyzes the first committed step in the biosynthesis of AMP from IMP.</text>
</comment>
<dbReference type="PROSITE" id="PS01266">
    <property type="entry name" value="ADENYLOSUCCIN_SYN_1"/>
    <property type="match status" value="1"/>
</dbReference>
<comment type="subcellular location">
    <subcellularLocation>
        <location evidence="8">Cytoplasm</location>
    </subcellularLocation>
</comment>
<sequence>MNKADLVIGIQWGDEGKGKIVDMLCQNYDVVCRSGGGHNAGHTIVVGEKKYALHLVPSGILHKNTTNIIGTGVVLNPAVLIEELKQFGDISQFEGRFFISNRAHLNLEFHSQIDKAKEAAKGKNAIGTTLKGIGPSYSDKISRTGHRVGELLNPAKLASDIIADFEQNKAYFSSLNLEFPNQSELEKEFSEYKNILAPFIADTTQLLWSKLDSGAKVLCEGAQGTLLDIDHGTYPCVTSSSTIAAGACTGLGLSPKDLGKVIGIVKAYTTRVGNGAFPSEDFGSDGNRLCEVGREFGTTTGRRRRTGWFDAVCARYAARLDGCDEFALMKLDVLDGMPKVKICVAYEYKGERINYFPSDLENAKPIYEEMDGWQSIAGIRSYDELPANAKKYIERIEELTGVKVGIISTSPERNDTIIR</sequence>
<dbReference type="InterPro" id="IPR027417">
    <property type="entry name" value="P-loop_NTPase"/>
</dbReference>
<comment type="pathway">
    <text evidence="8 10">Purine metabolism; AMP biosynthesis via de novo pathway; AMP from IMP: step 1/2.</text>
</comment>
<comment type="caution">
    <text evidence="11">The sequence shown here is derived from an EMBL/GenBank/DDBJ whole genome shotgun (WGS) entry which is preliminary data.</text>
</comment>
<feature type="active site" evidence="9">
    <location>
        <position position="140"/>
    </location>
</feature>
<evidence type="ECO:0000313" key="11">
    <source>
        <dbReference type="EMBL" id="MDO2408926.1"/>
    </source>
</evidence>
<dbReference type="Gene3D" id="3.40.440.10">
    <property type="entry name" value="Adenylosuccinate Synthetase, subunit A, domain 1"/>
    <property type="match status" value="1"/>
</dbReference>
<keyword evidence="6 8" id="KW-0460">Magnesium</keyword>
<keyword evidence="7 8" id="KW-0342">GTP-binding</keyword>
<evidence type="ECO:0000256" key="6">
    <source>
        <dbReference type="ARBA" id="ARBA00022842"/>
    </source>
</evidence>
<evidence type="ECO:0000256" key="9">
    <source>
        <dbReference type="PROSITE-ProRule" id="PRU10134"/>
    </source>
</evidence>
<dbReference type="GO" id="GO:0004019">
    <property type="term" value="F:adenylosuccinate synthase activity"/>
    <property type="evidence" value="ECO:0007669"/>
    <property type="project" value="UniProtKB-EC"/>
</dbReference>
<dbReference type="HAMAP" id="MF_00011">
    <property type="entry name" value="Adenylosucc_synth"/>
    <property type="match status" value="1"/>
</dbReference>
<dbReference type="NCBIfam" id="TIGR00184">
    <property type="entry name" value="purA"/>
    <property type="match status" value="1"/>
</dbReference>
<dbReference type="EMBL" id="JAULJQ010000002">
    <property type="protein sequence ID" value="MDO2408926.1"/>
    <property type="molecule type" value="Genomic_DNA"/>
</dbReference>
<keyword evidence="12" id="KW-1185">Reference proteome</keyword>
<dbReference type="PANTHER" id="PTHR11846">
    <property type="entry name" value="ADENYLOSUCCINATE SYNTHETASE"/>
    <property type="match status" value="1"/>
</dbReference>
<feature type="binding site" evidence="8">
    <location>
        <begin position="41"/>
        <end position="43"/>
    </location>
    <ligand>
        <name>GTP</name>
        <dbReference type="ChEBI" id="CHEBI:37565"/>
    </ligand>
</feature>
<dbReference type="InterPro" id="IPR018220">
    <property type="entry name" value="Adenylosuccin_syn_GTP-bd"/>
</dbReference>
<dbReference type="InterPro" id="IPR001114">
    <property type="entry name" value="Adenylosuccinate_synthetase"/>
</dbReference>
<reference evidence="11 12" key="1">
    <citation type="submission" date="2023-06" db="EMBL/GenBank/DDBJ databases">
        <title>Campylobacter magnum sp. nov., isolated from cecal contents of domestic pigs (Sus scrofa domesticus).</title>
        <authorList>
            <person name="Papic B."/>
            <person name="Gruntar I."/>
        </authorList>
    </citation>
    <scope>NUCLEOTIDE SEQUENCE [LARGE SCALE GENOMIC DNA]</scope>
    <source>
        <strain evidence="12">34484-21</strain>
    </source>
</reference>
<accession>A0ABT8T9I2</accession>
<evidence type="ECO:0000256" key="8">
    <source>
        <dbReference type="HAMAP-Rule" id="MF_00011"/>
    </source>
</evidence>
<dbReference type="RefSeq" id="WP_302243695.1">
    <property type="nucleotide sequence ID" value="NZ_JAULJQ010000002.1"/>
</dbReference>
<comment type="subunit">
    <text evidence="1 8">Homodimer.</text>
</comment>
<comment type="similarity">
    <text evidence="8 10">Belongs to the adenylosuccinate synthetase family.</text>
</comment>
<feature type="binding site" description="in other chain" evidence="8">
    <location>
        <position position="302"/>
    </location>
    <ligand>
        <name>IMP</name>
        <dbReference type="ChEBI" id="CHEBI:58053"/>
        <note>ligand shared between dimeric partners</note>
    </ligand>
</feature>
<organism evidence="11 12">
    <name type="scientific">Campylobacter magnus</name>
    <dbReference type="NCBI Taxonomy" id="3026462"/>
    <lineage>
        <taxon>Bacteria</taxon>
        <taxon>Pseudomonadati</taxon>
        <taxon>Campylobacterota</taxon>
        <taxon>Epsilonproteobacteria</taxon>
        <taxon>Campylobacterales</taxon>
        <taxon>Campylobacteraceae</taxon>
        <taxon>Campylobacter</taxon>
    </lineage>
</organism>